<dbReference type="EMBL" id="JAUYVI010000005">
    <property type="protein sequence ID" value="MDQ7249706.1"/>
    <property type="molecule type" value="Genomic_DNA"/>
</dbReference>
<dbReference type="Gene3D" id="3.40.50.1360">
    <property type="match status" value="1"/>
</dbReference>
<reference evidence="7" key="1">
    <citation type="submission" date="2023-08" db="EMBL/GenBank/DDBJ databases">
        <title>Rhodospirillaceae gen. nov., a novel taxon isolated from the Yangtze River Yuezi River estuary sludge.</title>
        <authorList>
            <person name="Ruan L."/>
        </authorList>
    </citation>
    <scope>NUCLEOTIDE SEQUENCE [LARGE SCALE GENOMIC DNA]</scope>
    <source>
        <strain evidence="7">R-7</strain>
    </source>
</reference>
<evidence type="ECO:0000313" key="7">
    <source>
        <dbReference type="Proteomes" id="UP001230156"/>
    </source>
</evidence>
<dbReference type="PROSITE" id="PS51000">
    <property type="entry name" value="HTH_DEOR_2"/>
    <property type="match status" value="1"/>
</dbReference>
<accession>A0ABU0YPQ4</accession>
<dbReference type="PANTHER" id="PTHR30363">
    <property type="entry name" value="HTH-TYPE TRANSCRIPTIONAL REGULATOR SRLR-RELATED"/>
    <property type="match status" value="1"/>
</dbReference>
<dbReference type="SUPFAM" id="SSF46785">
    <property type="entry name" value="Winged helix' DNA-binding domain"/>
    <property type="match status" value="1"/>
</dbReference>
<dbReference type="InterPro" id="IPR037171">
    <property type="entry name" value="NagB/RpiA_transferase-like"/>
</dbReference>
<dbReference type="SMART" id="SM00420">
    <property type="entry name" value="HTH_DEOR"/>
    <property type="match status" value="1"/>
</dbReference>
<evidence type="ECO:0000259" key="5">
    <source>
        <dbReference type="PROSITE" id="PS51000"/>
    </source>
</evidence>
<dbReference type="Proteomes" id="UP001230156">
    <property type="component" value="Unassembled WGS sequence"/>
</dbReference>
<dbReference type="PANTHER" id="PTHR30363:SF4">
    <property type="entry name" value="GLYCEROL-3-PHOSPHATE REGULON REPRESSOR"/>
    <property type="match status" value="1"/>
</dbReference>
<dbReference type="RefSeq" id="WP_379957946.1">
    <property type="nucleotide sequence ID" value="NZ_JAUYVI010000005.1"/>
</dbReference>
<protein>
    <submittedName>
        <fullName evidence="6">DeoR/GlpR family transcriptional regulator</fullName>
    </submittedName>
</protein>
<comment type="caution">
    <text evidence="6">The sequence shown here is derived from an EMBL/GenBank/DDBJ whole genome shotgun (WGS) entry which is preliminary data.</text>
</comment>
<dbReference type="InterPro" id="IPR014036">
    <property type="entry name" value="DeoR-like_C"/>
</dbReference>
<keyword evidence="3" id="KW-0238">DNA-binding</keyword>
<dbReference type="InterPro" id="IPR050313">
    <property type="entry name" value="Carb_Metab_HTH_regulators"/>
</dbReference>
<feature type="domain" description="HTH deoR-type" evidence="5">
    <location>
        <begin position="3"/>
        <end position="58"/>
    </location>
</feature>
<dbReference type="Pfam" id="PF08220">
    <property type="entry name" value="HTH_DeoR"/>
    <property type="match status" value="1"/>
</dbReference>
<dbReference type="Gene3D" id="1.10.10.10">
    <property type="entry name" value="Winged helix-like DNA-binding domain superfamily/Winged helix DNA-binding domain"/>
    <property type="match status" value="1"/>
</dbReference>
<organism evidence="6 7">
    <name type="scientific">Dongia sedimenti</name>
    <dbReference type="NCBI Taxonomy" id="3064282"/>
    <lineage>
        <taxon>Bacteria</taxon>
        <taxon>Pseudomonadati</taxon>
        <taxon>Pseudomonadota</taxon>
        <taxon>Alphaproteobacteria</taxon>
        <taxon>Rhodospirillales</taxon>
        <taxon>Dongiaceae</taxon>
        <taxon>Dongia</taxon>
    </lineage>
</organism>
<dbReference type="SMART" id="SM01134">
    <property type="entry name" value="DeoRC"/>
    <property type="match status" value="1"/>
</dbReference>
<dbReference type="InterPro" id="IPR001034">
    <property type="entry name" value="DeoR_HTH"/>
</dbReference>
<gene>
    <name evidence="6" type="ORF">Q8A70_18600</name>
</gene>
<evidence type="ECO:0000256" key="3">
    <source>
        <dbReference type="ARBA" id="ARBA00023125"/>
    </source>
</evidence>
<dbReference type="InterPro" id="IPR018356">
    <property type="entry name" value="Tscrpt_reg_HTH_DeoR_CS"/>
</dbReference>
<dbReference type="InterPro" id="IPR036388">
    <property type="entry name" value="WH-like_DNA-bd_sf"/>
</dbReference>
<dbReference type="PRINTS" id="PR00037">
    <property type="entry name" value="HTHLACR"/>
</dbReference>
<proteinExistence type="predicted"/>
<dbReference type="Pfam" id="PF00455">
    <property type="entry name" value="DeoRC"/>
    <property type="match status" value="1"/>
</dbReference>
<evidence type="ECO:0000256" key="4">
    <source>
        <dbReference type="ARBA" id="ARBA00023163"/>
    </source>
</evidence>
<dbReference type="SUPFAM" id="SSF100950">
    <property type="entry name" value="NagB/RpiA/CoA transferase-like"/>
    <property type="match status" value="1"/>
</dbReference>
<keyword evidence="1" id="KW-0678">Repressor</keyword>
<keyword evidence="7" id="KW-1185">Reference proteome</keyword>
<name>A0ABU0YPQ4_9PROT</name>
<keyword evidence="2" id="KW-0805">Transcription regulation</keyword>
<dbReference type="InterPro" id="IPR036390">
    <property type="entry name" value="WH_DNA-bd_sf"/>
</dbReference>
<dbReference type="NCBIfam" id="NF008154">
    <property type="entry name" value="PRK10906.1"/>
    <property type="match status" value="1"/>
</dbReference>
<dbReference type="PROSITE" id="PS00894">
    <property type="entry name" value="HTH_DEOR_1"/>
    <property type="match status" value="1"/>
</dbReference>
<sequence>MQREERHASIVKLVGQRGFMSIDALAQHFNVTPQTIRRDINELSDQDLVSRYHGGAGLASSVENTAYTTRQVQQLSEKQRIAALCAQHIPSDSSLFINIGTTNEEVARALLKHSRLRVITNNLQVASILCENPSVEVIITGGVVRPVDRAIVGEAASDFVSQFRVDFGIIGISGIDADGSLLDFDYREVRVSQAIIENSRQVFLVADHTKFERKPMVRLGDVGMLDAFFTDKTPPQSVLDQMEKHDVRLYVAD</sequence>
<evidence type="ECO:0000256" key="2">
    <source>
        <dbReference type="ARBA" id="ARBA00023015"/>
    </source>
</evidence>
<evidence type="ECO:0000313" key="6">
    <source>
        <dbReference type="EMBL" id="MDQ7249706.1"/>
    </source>
</evidence>
<keyword evidence="4" id="KW-0804">Transcription</keyword>
<evidence type="ECO:0000256" key="1">
    <source>
        <dbReference type="ARBA" id="ARBA00022491"/>
    </source>
</evidence>